<feature type="transmembrane region" description="Helical" evidence="1">
    <location>
        <begin position="83"/>
        <end position="106"/>
    </location>
</feature>
<proteinExistence type="predicted"/>
<sequence length="331" mass="36023">MTQRLLQSILFPVRQFGMHFRTKGIVLAMTLSMLPVLMVGTVSFYVGNRAILEQANQVKRVGVLGPAEAEFLRERQLRLLGQMLMGTGLTALSAGAIAAGITGHFLQVVNRNSRSGEISHPTESKAEPFEIEQDANFQELHQDSQSTIKGTASDLNQSVVLTGGLRRILAIAGSARELAANIEKAHIPMQPSREPLTEQLSIDDPASDLSDIQTTFAEVTRNAQHIGDRTHRISEIISSIDDLAIQVNQVSINALIKSGREKAVDLEASLLTTEMLRSLTSDIVQKTTEVTPVVSKIKADISAVESGIELGTEKIAARVELPLETWGKSRQ</sequence>
<reference evidence="2 3" key="1">
    <citation type="journal article" date="2018" name="Sci. Rep.">
        <title>A novel species of the marine cyanobacterium Acaryochloris with a unique pigment content and lifestyle.</title>
        <authorList>
            <person name="Partensky F."/>
            <person name="Six C."/>
            <person name="Ratin M."/>
            <person name="Garczarek L."/>
            <person name="Vaulot D."/>
            <person name="Probert I."/>
            <person name="Calteau A."/>
            <person name="Gourvil P."/>
            <person name="Marie D."/>
            <person name="Grebert T."/>
            <person name="Bouchier C."/>
            <person name="Le Panse S."/>
            <person name="Gachenot M."/>
            <person name="Rodriguez F."/>
            <person name="Garrido J.L."/>
        </authorList>
    </citation>
    <scope>NUCLEOTIDE SEQUENCE [LARGE SCALE GENOMIC DNA]</scope>
    <source>
        <strain evidence="2 3">RCC1774</strain>
    </source>
</reference>
<gene>
    <name evidence="2" type="ORF">C1752_02172</name>
</gene>
<keyword evidence="1" id="KW-1133">Transmembrane helix</keyword>
<keyword evidence="3" id="KW-1185">Reference proteome</keyword>
<dbReference type="SUPFAM" id="SSF58104">
    <property type="entry name" value="Methyl-accepting chemotaxis protein (MCP) signaling domain"/>
    <property type="match status" value="1"/>
</dbReference>
<dbReference type="Proteomes" id="UP000248857">
    <property type="component" value="Unassembled WGS sequence"/>
</dbReference>
<evidence type="ECO:0000256" key="1">
    <source>
        <dbReference type="SAM" id="Phobius"/>
    </source>
</evidence>
<protein>
    <recommendedName>
        <fullName evidence="4">Methyl-accepting chemotaxis protein</fullName>
    </recommendedName>
</protein>
<feature type="transmembrane region" description="Helical" evidence="1">
    <location>
        <begin position="24"/>
        <end position="46"/>
    </location>
</feature>
<evidence type="ECO:0008006" key="4">
    <source>
        <dbReference type="Google" id="ProtNLM"/>
    </source>
</evidence>
<dbReference type="AlphaFoldDB" id="A0A2W1JJA5"/>
<keyword evidence="1" id="KW-0472">Membrane</keyword>
<comment type="caution">
    <text evidence="2">The sequence shown here is derived from an EMBL/GenBank/DDBJ whole genome shotgun (WGS) entry which is preliminary data.</text>
</comment>
<keyword evidence="1" id="KW-0812">Transmembrane</keyword>
<evidence type="ECO:0000313" key="3">
    <source>
        <dbReference type="Proteomes" id="UP000248857"/>
    </source>
</evidence>
<name>A0A2W1JJA5_9CYAN</name>
<organism evidence="2 3">
    <name type="scientific">Acaryochloris thomasi RCC1774</name>
    <dbReference type="NCBI Taxonomy" id="1764569"/>
    <lineage>
        <taxon>Bacteria</taxon>
        <taxon>Bacillati</taxon>
        <taxon>Cyanobacteriota</taxon>
        <taxon>Cyanophyceae</taxon>
        <taxon>Acaryochloridales</taxon>
        <taxon>Acaryochloridaceae</taxon>
        <taxon>Acaryochloris</taxon>
        <taxon>Acaryochloris thomasi</taxon>
    </lineage>
</organism>
<evidence type="ECO:0000313" key="2">
    <source>
        <dbReference type="EMBL" id="PZD73508.1"/>
    </source>
</evidence>
<accession>A0A2W1JJA5</accession>
<dbReference type="EMBL" id="PQWO01000005">
    <property type="protein sequence ID" value="PZD73508.1"/>
    <property type="molecule type" value="Genomic_DNA"/>
</dbReference>